<reference evidence="7 8" key="1">
    <citation type="journal article" date="2015" name="Nature">
        <title>rRNA introns, odd ribosomes, and small enigmatic genomes across a large radiation of phyla.</title>
        <authorList>
            <person name="Brown C.T."/>
            <person name="Hug L.A."/>
            <person name="Thomas B.C."/>
            <person name="Sharon I."/>
            <person name="Castelle C.J."/>
            <person name="Singh A."/>
            <person name="Wilkins M.J."/>
            <person name="Williams K.H."/>
            <person name="Banfield J.F."/>
        </authorList>
    </citation>
    <scope>NUCLEOTIDE SEQUENCE [LARGE SCALE GENOMIC DNA]</scope>
</reference>
<evidence type="ECO:0000256" key="5">
    <source>
        <dbReference type="SAM" id="Phobius"/>
    </source>
</evidence>
<protein>
    <submittedName>
        <fullName evidence="7">K+-dependent Na+/Ca+ exchanger related-protein</fullName>
    </submittedName>
</protein>
<dbReference type="GO" id="GO:0005886">
    <property type="term" value="C:plasma membrane"/>
    <property type="evidence" value="ECO:0007669"/>
    <property type="project" value="TreeGrafter"/>
</dbReference>
<evidence type="ECO:0000259" key="6">
    <source>
        <dbReference type="Pfam" id="PF01699"/>
    </source>
</evidence>
<feature type="transmembrane region" description="Helical" evidence="5">
    <location>
        <begin position="262"/>
        <end position="282"/>
    </location>
</feature>
<feature type="domain" description="Sodium/calcium exchanger membrane region" evidence="6">
    <location>
        <begin position="5"/>
        <end position="146"/>
    </location>
</feature>
<keyword evidence="3 5" id="KW-1133">Transmembrane helix</keyword>
<keyword evidence="4 5" id="KW-0472">Membrane</keyword>
<feature type="transmembrane region" description="Helical" evidence="5">
    <location>
        <begin position="235"/>
        <end position="256"/>
    </location>
</feature>
<feature type="transmembrane region" description="Helical" evidence="5">
    <location>
        <begin position="167"/>
        <end position="188"/>
    </location>
</feature>
<dbReference type="Pfam" id="PF01699">
    <property type="entry name" value="Na_Ca_ex"/>
    <property type="match status" value="2"/>
</dbReference>
<feature type="transmembrane region" description="Helical" evidence="5">
    <location>
        <begin position="75"/>
        <end position="94"/>
    </location>
</feature>
<gene>
    <name evidence="7" type="ORF">UX73_C0026G0007</name>
</gene>
<feature type="domain" description="Sodium/calcium exchanger membrane region" evidence="6">
    <location>
        <begin position="171"/>
        <end position="311"/>
    </location>
</feature>
<proteinExistence type="predicted"/>
<evidence type="ECO:0000313" key="7">
    <source>
        <dbReference type="EMBL" id="KKU49884.1"/>
    </source>
</evidence>
<keyword evidence="2 5" id="KW-0812">Transmembrane</keyword>
<evidence type="ECO:0000256" key="2">
    <source>
        <dbReference type="ARBA" id="ARBA00022692"/>
    </source>
</evidence>
<feature type="transmembrane region" description="Helical" evidence="5">
    <location>
        <begin position="6"/>
        <end position="24"/>
    </location>
</feature>
<dbReference type="InterPro" id="IPR004837">
    <property type="entry name" value="NaCa_Exmemb"/>
</dbReference>
<dbReference type="PANTHER" id="PTHR10846">
    <property type="entry name" value="SODIUM/POTASSIUM/CALCIUM EXCHANGER"/>
    <property type="match status" value="1"/>
</dbReference>
<dbReference type="EMBL" id="LCNH01000026">
    <property type="protein sequence ID" value="KKU49884.1"/>
    <property type="molecule type" value="Genomic_DNA"/>
</dbReference>
<dbReference type="Proteomes" id="UP000034873">
    <property type="component" value="Unassembled WGS sequence"/>
</dbReference>
<dbReference type="GO" id="GO:0008273">
    <property type="term" value="F:calcium, potassium:sodium antiporter activity"/>
    <property type="evidence" value="ECO:0007669"/>
    <property type="project" value="TreeGrafter"/>
</dbReference>
<dbReference type="AlphaFoldDB" id="A0A0G1QYE2"/>
<feature type="transmembrane region" description="Helical" evidence="5">
    <location>
        <begin position="294"/>
        <end position="313"/>
    </location>
</feature>
<dbReference type="GO" id="GO:0005262">
    <property type="term" value="F:calcium channel activity"/>
    <property type="evidence" value="ECO:0007669"/>
    <property type="project" value="TreeGrafter"/>
</dbReference>
<accession>A0A0G1QYE2</accession>
<dbReference type="GO" id="GO:0006874">
    <property type="term" value="P:intracellular calcium ion homeostasis"/>
    <property type="evidence" value="ECO:0007669"/>
    <property type="project" value="TreeGrafter"/>
</dbReference>
<comment type="caution">
    <text evidence="7">The sequence shown here is derived from an EMBL/GenBank/DDBJ whole genome shotgun (WGS) entry which is preliminary data.</text>
</comment>
<organism evidence="7 8">
    <name type="scientific">candidate division WWE3 bacterium GW2011_GWC1_47_10</name>
    <dbReference type="NCBI Taxonomy" id="1619122"/>
    <lineage>
        <taxon>Bacteria</taxon>
        <taxon>Katanobacteria</taxon>
    </lineage>
</organism>
<dbReference type="InterPro" id="IPR044880">
    <property type="entry name" value="NCX_ion-bd_dom_sf"/>
</dbReference>
<name>A0A0G1QYE2_UNCKA</name>
<evidence type="ECO:0000256" key="4">
    <source>
        <dbReference type="ARBA" id="ARBA00023136"/>
    </source>
</evidence>
<dbReference type="PANTHER" id="PTHR10846:SF8">
    <property type="entry name" value="INNER MEMBRANE PROTEIN YRBG"/>
    <property type="match status" value="1"/>
</dbReference>
<feature type="transmembrane region" description="Helical" evidence="5">
    <location>
        <begin position="200"/>
        <end position="223"/>
    </location>
</feature>
<evidence type="ECO:0000313" key="8">
    <source>
        <dbReference type="Proteomes" id="UP000034873"/>
    </source>
</evidence>
<evidence type="ECO:0000256" key="3">
    <source>
        <dbReference type="ARBA" id="ARBA00022989"/>
    </source>
</evidence>
<dbReference type="Gene3D" id="1.20.1420.30">
    <property type="entry name" value="NCX, central ion-binding region"/>
    <property type="match status" value="1"/>
</dbReference>
<sequence>MPYLSFITVAIAGVILIKSVGWFIDSSSKLATRFNVSYYSASIFVVAVATSLPEIVVAVTSALGKNSILSFGNAIGANISLLTFVTALPILVGTSIATRTIIHNKDIYLAVAFCTIPLLLGLDQTLSRADGAVLLACYAAYTTYVMRRRDNAGTANGALEQTPINTWKQGFLFLVSIFLLLVASELIVKSALTLSNDFKVSLGFVGLSITAVGTTLPEIAFSLGAIKKRHQFEILGNVVGSIVANSGFVLGIAAVIHPIELGQFEAGTISMLVLIFILLLYLRFSKTKEKLDKFEAIIMLAIYFAFIAGVFYLQQS</sequence>
<feature type="transmembrane region" description="Helical" evidence="5">
    <location>
        <begin position="36"/>
        <end position="63"/>
    </location>
</feature>
<evidence type="ECO:0000256" key="1">
    <source>
        <dbReference type="ARBA" id="ARBA00004141"/>
    </source>
</evidence>
<dbReference type="STRING" id="1619122.UX73_C0026G0007"/>
<comment type="subcellular location">
    <subcellularLocation>
        <location evidence="1">Membrane</location>
        <topology evidence="1">Multi-pass membrane protein</topology>
    </subcellularLocation>
</comment>
<dbReference type="InterPro" id="IPR004481">
    <property type="entry name" value="K/Na/Ca-exchanger"/>
</dbReference>